<geneLocation type="mitochondrion" evidence="1"/>
<organism evidence="1">
    <name type="scientific">Picea glauca</name>
    <name type="common">White spruce</name>
    <name type="synonym">Pinus glauca</name>
    <dbReference type="NCBI Taxonomy" id="3330"/>
    <lineage>
        <taxon>Eukaryota</taxon>
        <taxon>Viridiplantae</taxon>
        <taxon>Streptophyta</taxon>
        <taxon>Embryophyta</taxon>
        <taxon>Tracheophyta</taxon>
        <taxon>Spermatophyta</taxon>
        <taxon>Pinopsida</taxon>
        <taxon>Pinidae</taxon>
        <taxon>Conifers I</taxon>
        <taxon>Pinales</taxon>
        <taxon>Pinaceae</taxon>
        <taxon>Picea</taxon>
    </lineage>
</organism>
<keyword evidence="1" id="KW-0496">Mitochondrion</keyword>
<reference evidence="1" key="1">
    <citation type="journal article" date="2015" name="Genome Biol. Evol.">
        <title>Organellar Genomes of White Spruce (Picea glauca): Assembly and Annotation.</title>
        <authorList>
            <person name="Jackman S.D."/>
            <person name="Warren R.L."/>
            <person name="Gibb E.A."/>
            <person name="Vandervalk B.P."/>
            <person name="Mohamadi H."/>
            <person name="Chu J."/>
            <person name="Raymond A."/>
            <person name="Pleasance S."/>
            <person name="Coope R."/>
            <person name="Wildung M.R."/>
            <person name="Ritland C.E."/>
            <person name="Bousquet J."/>
            <person name="Jones S.J."/>
            <person name="Bohlmann J."/>
            <person name="Birol I."/>
        </authorList>
    </citation>
    <scope>NUCLEOTIDE SEQUENCE [LARGE SCALE GENOMIC DNA]</scope>
    <source>
        <tissue evidence="1">Flushing bud</tissue>
    </source>
</reference>
<gene>
    <name evidence="1" type="ORF">ABT39_MTgene4704</name>
</gene>
<comment type="caution">
    <text evidence="1">The sequence shown here is derived from an EMBL/GenBank/DDBJ whole genome shotgun (WGS) entry which is preliminary data.</text>
</comment>
<accession>A0A101M0E7</accession>
<protein>
    <submittedName>
        <fullName evidence="1">Uncharacterized protein</fullName>
    </submittedName>
</protein>
<dbReference type="AlphaFoldDB" id="A0A101M0E7"/>
<sequence>MRELAPTSLPSPSGYKYLDLIPAIEYNPYIEPLYHLAPMFSHLRSRTFLISPPSIIE</sequence>
<dbReference type="EMBL" id="LKAM01000005">
    <property type="protein sequence ID" value="KUM48689.1"/>
    <property type="molecule type" value="Genomic_DNA"/>
</dbReference>
<name>A0A101M0E7_PICGL</name>
<proteinExistence type="predicted"/>
<evidence type="ECO:0000313" key="1">
    <source>
        <dbReference type="EMBL" id="KUM48689.1"/>
    </source>
</evidence>